<feature type="domain" description="Heterokaryon incompatibility" evidence="1">
    <location>
        <begin position="91"/>
        <end position="260"/>
    </location>
</feature>
<dbReference type="PANTHER" id="PTHR24148">
    <property type="entry name" value="ANKYRIN REPEAT DOMAIN-CONTAINING PROTEIN 39 HOMOLOG-RELATED"/>
    <property type="match status" value="1"/>
</dbReference>
<reference evidence="2" key="1">
    <citation type="journal article" date="2021" name="Nat. Commun.">
        <title>Genetic determinants of endophytism in the Arabidopsis root mycobiome.</title>
        <authorList>
            <person name="Mesny F."/>
            <person name="Miyauchi S."/>
            <person name="Thiergart T."/>
            <person name="Pickel B."/>
            <person name="Atanasova L."/>
            <person name="Karlsson M."/>
            <person name="Huettel B."/>
            <person name="Barry K.W."/>
            <person name="Haridas S."/>
            <person name="Chen C."/>
            <person name="Bauer D."/>
            <person name="Andreopoulos W."/>
            <person name="Pangilinan J."/>
            <person name="LaButti K."/>
            <person name="Riley R."/>
            <person name="Lipzen A."/>
            <person name="Clum A."/>
            <person name="Drula E."/>
            <person name="Henrissat B."/>
            <person name="Kohler A."/>
            <person name="Grigoriev I.V."/>
            <person name="Martin F.M."/>
            <person name="Hacquard S."/>
        </authorList>
    </citation>
    <scope>NUCLEOTIDE SEQUENCE</scope>
    <source>
        <strain evidence="2">MPI-CAGE-CH-0235</strain>
    </source>
</reference>
<dbReference type="Pfam" id="PF06985">
    <property type="entry name" value="HET"/>
    <property type="match status" value="1"/>
</dbReference>
<dbReference type="Pfam" id="PF26639">
    <property type="entry name" value="Het-6_barrel"/>
    <property type="match status" value="1"/>
</dbReference>
<dbReference type="InterPro" id="IPR052895">
    <property type="entry name" value="HetReg/Transcr_Mod"/>
</dbReference>
<evidence type="ECO:0000313" key="2">
    <source>
        <dbReference type="EMBL" id="KAH7316987.1"/>
    </source>
</evidence>
<dbReference type="OrthoDB" id="2157530at2759"/>
<sequence>MSMSSLHSNKLWTWIRQLATLPLLTVTHLPVATIKIANGWILHLRHLVGGFKYRESLEGKQIRLLKLPQDATSSVLKLGIETYPVHECPPFIALSYTWNDPSALNRPYTWLEMQSLYIDGRLFLVRPNIHHALKRLAQLRPEQYVWADAVCINQSDATEQPQQLDLMDLIYTEAQETVIWLGENTAQTQKAIEIVTKISTEAEAKVLDWSRNQTYGNAFFPDDKDLLRLNGLPPLSSEDWESMGDIFERRWFGRVWMIQELALSRQTTLLIGGYELPYRVVGDAALLLAMSNAAIGLLSTEKAKERVSLARGIVVAFGLQVIREWSLGDSSKYQEVLEGTDFSVGITAVSPTQSLVSLISASLDFLSSKPLDKVYGLLGLVNHISRIQGREPPNIHPPRRPDLGCWERTKEFLAQQLRLIKSPDKEAEEYMRLATILFTETNSLNLLSLAGDGATPSKNTPSWIPVFSPVHSPLLRPNYTSIEPFNASGYQLPEGGSEVASMIDSNTGRLTVRCVDLGPVNDFGDTLVDMTHGKFDLCCRLLLQCGPIYAPTQQPVVEAFWRTLVMDQDMTTRPAPALVLQKSFSDYMKAAAFLSVCKGLTKGGVGRPFVDVVRDYDPRFILATKDTTGCLPQSNFILQEILKLQDLLKLQPDSSSDQVTLLKLQPDSSSEEVVRYKKLDEWVKGGAAFESQMRLALAPNRRLFRTLNGRIGLSTPGAQVGDRVFIIEGCSIPLMVRRVESVGEACYKLIGGVYVHGVMNGEAVAGLAHDYWATITFV</sequence>
<dbReference type="AlphaFoldDB" id="A0A8K0SKX3"/>
<evidence type="ECO:0000313" key="3">
    <source>
        <dbReference type="Proteomes" id="UP000813444"/>
    </source>
</evidence>
<dbReference type="EMBL" id="JAGPNK010000008">
    <property type="protein sequence ID" value="KAH7316987.1"/>
    <property type="molecule type" value="Genomic_DNA"/>
</dbReference>
<proteinExistence type="predicted"/>
<comment type="caution">
    <text evidence="2">The sequence shown here is derived from an EMBL/GenBank/DDBJ whole genome shotgun (WGS) entry which is preliminary data.</text>
</comment>
<name>A0A8K0SKX3_9HYPO</name>
<gene>
    <name evidence="2" type="ORF">B0I35DRAFT_434353</name>
</gene>
<keyword evidence="3" id="KW-1185">Reference proteome</keyword>
<organism evidence="2 3">
    <name type="scientific">Stachybotrys elegans</name>
    <dbReference type="NCBI Taxonomy" id="80388"/>
    <lineage>
        <taxon>Eukaryota</taxon>
        <taxon>Fungi</taxon>
        <taxon>Dikarya</taxon>
        <taxon>Ascomycota</taxon>
        <taxon>Pezizomycotina</taxon>
        <taxon>Sordariomycetes</taxon>
        <taxon>Hypocreomycetidae</taxon>
        <taxon>Hypocreales</taxon>
        <taxon>Stachybotryaceae</taxon>
        <taxon>Stachybotrys</taxon>
    </lineage>
</organism>
<dbReference type="InterPro" id="IPR010730">
    <property type="entry name" value="HET"/>
</dbReference>
<dbReference type="PANTHER" id="PTHR24148:SF64">
    <property type="entry name" value="HETEROKARYON INCOMPATIBILITY DOMAIN-CONTAINING PROTEIN"/>
    <property type="match status" value="1"/>
</dbReference>
<evidence type="ECO:0000259" key="1">
    <source>
        <dbReference type="Pfam" id="PF06985"/>
    </source>
</evidence>
<accession>A0A8K0SKX3</accession>
<dbReference type="Proteomes" id="UP000813444">
    <property type="component" value="Unassembled WGS sequence"/>
</dbReference>
<protein>
    <submittedName>
        <fullName evidence="2">Heterokaryon incompatibility protein-domain-containing protein</fullName>
    </submittedName>
</protein>